<evidence type="ECO:0000256" key="6">
    <source>
        <dbReference type="ARBA" id="ARBA00023136"/>
    </source>
</evidence>
<gene>
    <name evidence="9" type="ORF">FVW59_13765</name>
</gene>
<evidence type="ECO:0000256" key="2">
    <source>
        <dbReference type="ARBA" id="ARBA00022448"/>
    </source>
</evidence>
<feature type="transmembrane region" description="Helical" evidence="7">
    <location>
        <begin position="162"/>
        <end position="181"/>
    </location>
</feature>
<dbReference type="Pfam" id="PF07690">
    <property type="entry name" value="MFS_1"/>
    <property type="match status" value="1"/>
</dbReference>
<feature type="transmembrane region" description="Helical" evidence="7">
    <location>
        <begin position="75"/>
        <end position="93"/>
    </location>
</feature>
<feature type="transmembrane region" description="Helical" evidence="7">
    <location>
        <begin position="99"/>
        <end position="119"/>
    </location>
</feature>
<dbReference type="PANTHER" id="PTHR23517">
    <property type="entry name" value="RESISTANCE PROTEIN MDTM, PUTATIVE-RELATED-RELATED"/>
    <property type="match status" value="1"/>
</dbReference>
<dbReference type="EMBL" id="VRYZ01000006">
    <property type="protein sequence ID" value="TXS90645.1"/>
    <property type="molecule type" value="Genomic_DNA"/>
</dbReference>
<evidence type="ECO:0000256" key="3">
    <source>
        <dbReference type="ARBA" id="ARBA00022475"/>
    </source>
</evidence>
<dbReference type="Gene3D" id="1.20.1250.20">
    <property type="entry name" value="MFS general substrate transporter like domains"/>
    <property type="match status" value="1"/>
</dbReference>
<evidence type="ECO:0000256" key="4">
    <source>
        <dbReference type="ARBA" id="ARBA00022692"/>
    </source>
</evidence>
<keyword evidence="4 7" id="KW-0812">Transmembrane</keyword>
<dbReference type="PANTHER" id="PTHR23517:SF2">
    <property type="entry name" value="MULTIDRUG RESISTANCE PROTEIN MDTH"/>
    <property type="match status" value="1"/>
</dbReference>
<evidence type="ECO:0000313" key="10">
    <source>
        <dbReference type="Proteomes" id="UP000321933"/>
    </source>
</evidence>
<dbReference type="GO" id="GO:0005886">
    <property type="term" value="C:plasma membrane"/>
    <property type="evidence" value="ECO:0007669"/>
    <property type="project" value="UniProtKB-SubCell"/>
</dbReference>
<dbReference type="SUPFAM" id="SSF103473">
    <property type="entry name" value="MFS general substrate transporter"/>
    <property type="match status" value="1"/>
</dbReference>
<dbReference type="InterPro" id="IPR011701">
    <property type="entry name" value="MFS"/>
</dbReference>
<feature type="transmembrane region" description="Helical" evidence="7">
    <location>
        <begin position="12"/>
        <end position="34"/>
    </location>
</feature>
<dbReference type="OrthoDB" id="9764259at2"/>
<evidence type="ECO:0000259" key="8">
    <source>
        <dbReference type="PROSITE" id="PS50850"/>
    </source>
</evidence>
<dbReference type="Proteomes" id="UP000321933">
    <property type="component" value="Unassembled WGS sequence"/>
</dbReference>
<feature type="transmembrane region" description="Helical" evidence="7">
    <location>
        <begin position="335"/>
        <end position="356"/>
    </location>
</feature>
<feature type="transmembrane region" description="Helical" evidence="7">
    <location>
        <begin position="275"/>
        <end position="292"/>
    </location>
</feature>
<accession>A0A5C8ZQM9</accession>
<comment type="caution">
    <text evidence="9">The sequence shown here is derived from an EMBL/GenBank/DDBJ whole genome shotgun (WGS) entry which is preliminary data.</text>
</comment>
<comment type="subcellular location">
    <subcellularLocation>
        <location evidence="1">Cell membrane</location>
        <topology evidence="1">Multi-pass membrane protein</topology>
    </subcellularLocation>
</comment>
<dbReference type="AlphaFoldDB" id="A0A5C8ZQM9"/>
<protein>
    <submittedName>
        <fullName evidence="9">MFS transporter</fullName>
    </submittedName>
</protein>
<organism evidence="9 10">
    <name type="scientific">Parahaliea aestuarii</name>
    <dbReference type="NCBI Taxonomy" id="1852021"/>
    <lineage>
        <taxon>Bacteria</taxon>
        <taxon>Pseudomonadati</taxon>
        <taxon>Pseudomonadota</taxon>
        <taxon>Gammaproteobacteria</taxon>
        <taxon>Cellvibrionales</taxon>
        <taxon>Halieaceae</taxon>
        <taxon>Parahaliea</taxon>
    </lineage>
</organism>
<evidence type="ECO:0000313" key="9">
    <source>
        <dbReference type="EMBL" id="TXS90645.1"/>
    </source>
</evidence>
<dbReference type="InterPro" id="IPR036259">
    <property type="entry name" value="MFS_trans_sf"/>
</dbReference>
<dbReference type="GO" id="GO:0022857">
    <property type="term" value="F:transmembrane transporter activity"/>
    <property type="evidence" value="ECO:0007669"/>
    <property type="project" value="InterPro"/>
</dbReference>
<dbReference type="InterPro" id="IPR050171">
    <property type="entry name" value="MFS_Transporters"/>
</dbReference>
<keyword evidence="6 7" id="KW-0472">Membrane</keyword>
<dbReference type="PROSITE" id="PS50850">
    <property type="entry name" value="MFS"/>
    <property type="match status" value="1"/>
</dbReference>
<evidence type="ECO:0000256" key="1">
    <source>
        <dbReference type="ARBA" id="ARBA00004651"/>
    </source>
</evidence>
<dbReference type="CDD" id="cd17472">
    <property type="entry name" value="MFS_YajR_like"/>
    <property type="match status" value="1"/>
</dbReference>
<name>A0A5C8ZQM9_9GAMM</name>
<evidence type="ECO:0000256" key="7">
    <source>
        <dbReference type="SAM" id="Phobius"/>
    </source>
</evidence>
<feature type="transmembrane region" description="Helical" evidence="7">
    <location>
        <begin position="212"/>
        <end position="234"/>
    </location>
</feature>
<dbReference type="PROSITE" id="PS00216">
    <property type="entry name" value="SUGAR_TRANSPORT_1"/>
    <property type="match status" value="1"/>
</dbReference>
<dbReference type="InterPro" id="IPR005829">
    <property type="entry name" value="Sugar_transporter_CS"/>
</dbReference>
<feature type="transmembrane region" description="Helical" evidence="7">
    <location>
        <begin position="40"/>
        <end position="63"/>
    </location>
</feature>
<keyword evidence="3" id="KW-1003">Cell membrane</keyword>
<feature type="transmembrane region" description="Helical" evidence="7">
    <location>
        <begin position="131"/>
        <end position="156"/>
    </location>
</feature>
<dbReference type="InterPro" id="IPR020846">
    <property type="entry name" value="MFS_dom"/>
</dbReference>
<keyword evidence="2" id="KW-0813">Transport</keyword>
<sequence>MNALERRTVSALALLYSFRMLGLFMVLPLLAVYATDLRGATPALIGLALGIYGLSQALLQIPLGWLSDRIGRRPVIVGGLLLFALGSLVAAMAESLSGVILGRALQGAGAIAGTVMALVADQTRDEQRTKAMAVVGASIGLAFTLALVIGPLVAAWGGLSAVFYLTVALALCGIAVVLFVVPASAPAREHDAVGARGNLILRSLADAELLRLNAGVFILHFTLMAAFLVIPGMLQEVLSLARESHWQVYLAVVLLSLLGVVPLMRWAERGGRPRAAFAMGLMLLSLALSLLVAPPQSLLVWLGLWLFFIGFNYLEATLPSLVSKSVAPRGRGTALGLYATCQFLGAFAGGALGGILLQWWGAHALLLLCLALVLGWLLLALPRMACAGGGDAVESAKGEMPHP</sequence>
<feature type="transmembrane region" description="Helical" evidence="7">
    <location>
        <begin position="362"/>
        <end position="381"/>
    </location>
</feature>
<feature type="domain" description="Major facilitator superfamily (MFS) profile" evidence="8">
    <location>
        <begin position="8"/>
        <end position="387"/>
    </location>
</feature>
<keyword evidence="10" id="KW-1185">Reference proteome</keyword>
<keyword evidence="5 7" id="KW-1133">Transmembrane helix</keyword>
<feature type="transmembrane region" description="Helical" evidence="7">
    <location>
        <begin position="246"/>
        <end position="263"/>
    </location>
</feature>
<feature type="transmembrane region" description="Helical" evidence="7">
    <location>
        <begin position="298"/>
        <end position="314"/>
    </location>
</feature>
<reference evidence="9 10" key="1">
    <citation type="submission" date="2019-08" db="EMBL/GenBank/DDBJ databases">
        <title>Parahaliea maris sp. nov., isolated from the surface seawater.</title>
        <authorList>
            <person name="Liu Y."/>
        </authorList>
    </citation>
    <scope>NUCLEOTIDE SEQUENCE [LARGE SCALE GENOMIC DNA]</scope>
    <source>
        <strain evidence="9 10">S2-26</strain>
    </source>
</reference>
<proteinExistence type="predicted"/>
<evidence type="ECO:0000256" key="5">
    <source>
        <dbReference type="ARBA" id="ARBA00022989"/>
    </source>
</evidence>